<evidence type="ECO:0000313" key="1">
    <source>
        <dbReference type="EMBL" id="EOB11427.1"/>
    </source>
</evidence>
<sequence>MKQMVVIVVATTVVLKIHCLVIAQTLMCLTLALNLSHVSSNISLITDGPPFNDYIKGLTGFCSNTNQSRRPTSFISVYKFRRPAQRVNGCDPHQQWPGTFRQYY</sequence>
<dbReference type="VEuPathDB" id="MicrosporidiaDB:NBO_1196g0001"/>
<reference evidence="1 2" key="1">
    <citation type="journal article" date="2013" name="BMC Genomics">
        <title>Comparative genomics of parasitic silkworm microsporidia reveal an association between genome expansion and host adaptation.</title>
        <authorList>
            <person name="Pan G."/>
            <person name="Xu J."/>
            <person name="Li T."/>
            <person name="Xia Q."/>
            <person name="Liu S.L."/>
            <person name="Zhang G."/>
            <person name="Li S."/>
            <person name="Li C."/>
            <person name="Liu H."/>
            <person name="Yang L."/>
            <person name="Liu T."/>
            <person name="Zhang X."/>
            <person name="Wu Z."/>
            <person name="Fan W."/>
            <person name="Dang X."/>
            <person name="Xiang H."/>
            <person name="Tao M."/>
            <person name="Li Y."/>
            <person name="Hu J."/>
            <person name="Li Z."/>
            <person name="Lin L."/>
            <person name="Luo J."/>
            <person name="Geng L."/>
            <person name="Wang L."/>
            <person name="Long M."/>
            <person name="Wan Y."/>
            <person name="He N."/>
            <person name="Zhang Z."/>
            <person name="Lu C."/>
            <person name="Keeling P.J."/>
            <person name="Wang J."/>
            <person name="Xiang Z."/>
            <person name="Zhou Z."/>
        </authorList>
    </citation>
    <scope>NUCLEOTIDE SEQUENCE [LARGE SCALE GENOMIC DNA]</scope>
    <source>
        <strain evidence="2">CQ1 / CVCC 102059</strain>
    </source>
</reference>
<accession>R0KMT0</accession>
<keyword evidence="2" id="KW-1185">Reference proteome</keyword>
<dbReference type="Proteomes" id="UP000016927">
    <property type="component" value="Unassembled WGS sequence"/>
</dbReference>
<dbReference type="HOGENOM" id="CLU_2250837_0_0_1"/>
<protein>
    <submittedName>
        <fullName evidence="1">Uncharacterized protein</fullName>
    </submittedName>
</protein>
<dbReference type="AlphaFoldDB" id="R0KMT0"/>
<dbReference type="EMBL" id="KB910103">
    <property type="protein sequence ID" value="EOB11427.1"/>
    <property type="molecule type" value="Genomic_DNA"/>
</dbReference>
<name>R0KMT0_NOSB1</name>
<organism evidence="1 2">
    <name type="scientific">Nosema bombycis (strain CQ1 / CVCC 102059)</name>
    <name type="common">Microsporidian parasite</name>
    <name type="synonym">Pebrine of silkworm</name>
    <dbReference type="NCBI Taxonomy" id="578461"/>
    <lineage>
        <taxon>Eukaryota</taxon>
        <taxon>Fungi</taxon>
        <taxon>Fungi incertae sedis</taxon>
        <taxon>Microsporidia</taxon>
        <taxon>Nosematidae</taxon>
        <taxon>Nosema</taxon>
    </lineage>
</organism>
<proteinExistence type="predicted"/>
<gene>
    <name evidence="1" type="ORF">NBO_1196g0001</name>
</gene>
<evidence type="ECO:0000313" key="2">
    <source>
        <dbReference type="Proteomes" id="UP000016927"/>
    </source>
</evidence>